<evidence type="ECO:0000256" key="1">
    <source>
        <dbReference type="SAM" id="MobiDB-lite"/>
    </source>
</evidence>
<organism evidence="2 3">
    <name type="scientific">Pristionchus mayeri</name>
    <dbReference type="NCBI Taxonomy" id="1317129"/>
    <lineage>
        <taxon>Eukaryota</taxon>
        <taxon>Metazoa</taxon>
        <taxon>Ecdysozoa</taxon>
        <taxon>Nematoda</taxon>
        <taxon>Chromadorea</taxon>
        <taxon>Rhabditida</taxon>
        <taxon>Rhabditina</taxon>
        <taxon>Diplogasteromorpha</taxon>
        <taxon>Diplogasteroidea</taxon>
        <taxon>Neodiplogasteridae</taxon>
        <taxon>Pristionchus</taxon>
    </lineage>
</organism>
<reference evidence="3" key="1">
    <citation type="submission" date="2022-10" db="EMBL/GenBank/DDBJ databases">
        <title>Genome assembly of Pristionchus species.</title>
        <authorList>
            <person name="Yoshida K."/>
            <person name="Sommer R.J."/>
        </authorList>
    </citation>
    <scope>NUCLEOTIDE SEQUENCE [LARGE SCALE GENOMIC DNA]</scope>
    <source>
        <strain evidence="3">RS5460</strain>
    </source>
</reference>
<proteinExistence type="predicted"/>
<feature type="non-terminal residue" evidence="2">
    <location>
        <position position="1"/>
    </location>
</feature>
<name>A0AAN4ZLN7_9BILA</name>
<protein>
    <submittedName>
        <fullName evidence="2">Uncharacterized protein</fullName>
    </submittedName>
</protein>
<comment type="caution">
    <text evidence="2">The sequence shown here is derived from an EMBL/GenBank/DDBJ whole genome shotgun (WGS) entry which is preliminary data.</text>
</comment>
<accession>A0AAN4ZLN7</accession>
<evidence type="ECO:0000313" key="3">
    <source>
        <dbReference type="Proteomes" id="UP001328107"/>
    </source>
</evidence>
<evidence type="ECO:0000313" key="2">
    <source>
        <dbReference type="EMBL" id="GMR43537.1"/>
    </source>
</evidence>
<dbReference type="EMBL" id="BTRK01000003">
    <property type="protein sequence ID" value="GMR43537.1"/>
    <property type="molecule type" value="Genomic_DNA"/>
</dbReference>
<feature type="compositionally biased region" description="Low complexity" evidence="1">
    <location>
        <begin position="54"/>
        <end position="63"/>
    </location>
</feature>
<sequence>CACDYDKGISFCVYKALGKMFVQKKFLKCEAGNGQFDASKMPPASALMMPNENGSLPDPTSGSSGSGGSGSKPSVLLPLATAAAMLLRH</sequence>
<dbReference type="AlphaFoldDB" id="A0AAN4ZLN7"/>
<keyword evidence="3" id="KW-1185">Reference proteome</keyword>
<dbReference type="Proteomes" id="UP001328107">
    <property type="component" value="Unassembled WGS sequence"/>
</dbReference>
<feature type="region of interest" description="Disordered" evidence="1">
    <location>
        <begin position="40"/>
        <end position="75"/>
    </location>
</feature>
<gene>
    <name evidence="2" type="ORF">PMAYCL1PPCAC_13732</name>
</gene>